<dbReference type="Proteomes" id="UP000241645">
    <property type="component" value="Unassembled WGS sequence"/>
</dbReference>
<comment type="caution">
    <text evidence="1">The sequence shown here is derived from an EMBL/GenBank/DDBJ whole genome shotgun (WGS) entry which is preliminary data.</text>
</comment>
<protein>
    <submittedName>
        <fullName evidence="1">Uncharacterized protein</fullName>
    </submittedName>
</protein>
<reference evidence="1 2" key="1">
    <citation type="submission" date="2018-03" db="EMBL/GenBank/DDBJ databases">
        <title>Brevisbacillus phylogenomics.</title>
        <authorList>
            <person name="Dunlap C."/>
        </authorList>
    </citation>
    <scope>NUCLEOTIDE SEQUENCE [LARGE SCALE GENOMIC DNA]</scope>
    <source>
        <strain evidence="1 2">NRRL B-41110</strain>
    </source>
</reference>
<proteinExistence type="predicted"/>
<evidence type="ECO:0000313" key="2">
    <source>
        <dbReference type="Proteomes" id="UP000241645"/>
    </source>
</evidence>
<name>A0ABX5FG62_9BACL</name>
<gene>
    <name evidence="1" type="ORF">C7R92_30325</name>
</gene>
<dbReference type="EMBL" id="PXZO01000069">
    <property type="protein sequence ID" value="PSK02343.1"/>
    <property type="molecule type" value="Genomic_DNA"/>
</dbReference>
<sequence length="81" mass="9587">MQIEGQEIPVYDDLADLTLEQLQAEMKRLGPIYVNRFEVNIEEYMAIRIYVAISMMVENIERGVNRWHRIDSGRERDASRT</sequence>
<dbReference type="RefSeq" id="WP_106836704.1">
    <property type="nucleotide sequence ID" value="NZ_JARMEW010000048.1"/>
</dbReference>
<evidence type="ECO:0000313" key="1">
    <source>
        <dbReference type="EMBL" id="PSK02343.1"/>
    </source>
</evidence>
<dbReference type="GeneID" id="95754370"/>
<accession>A0ABX5FG62</accession>
<organism evidence="1 2">
    <name type="scientific">Brevibacillus porteri</name>
    <dbReference type="NCBI Taxonomy" id="2126350"/>
    <lineage>
        <taxon>Bacteria</taxon>
        <taxon>Bacillati</taxon>
        <taxon>Bacillota</taxon>
        <taxon>Bacilli</taxon>
        <taxon>Bacillales</taxon>
        <taxon>Paenibacillaceae</taxon>
        <taxon>Brevibacillus</taxon>
    </lineage>
</organism>
<keyword evidence="2" id="KW-1185">Reference proteome</keyword>